<keyword evidence="2" id="KW-0378">Hydrolase</keyword>
<name>A0A5S4HKD2_9ACTN</name>
<keyword evidence="1" id="KW-0227">DNA damage</keyword>
<keyword evidence="7" id="KW-1185">Reference proteome</keyword>
<dbReference type="Proteomes" id="UP000305238">
    <property type="component" value="Unassembled WGS sequence"/>
</dbReference>
<dbReference type="InterPro" id="IPR038726">
    <property type="entry name" value="PDDEXK_AddAB-type"/>
</dbReference>
<accession>A0A5S4HKD2</accession>
<dbReference type="OrthoDB" id="3588062at2"/>
<dbReference type="GO" id="GO:0004386">
    <property type="term" value="F:helicase activity"/>
    <property type="evidence" value="ECO:0007669"/>
    <property type="project" value="UniProtKB-KW"/>
</dbReference>
<gene>
    <name evidence="6" type="ORF">ETD96_03005</name>
</gene>
<proteinExistence type="predicted"/>
<sequence length="595" mass="64343">MTSHSWTPPAGLRGEAHVIRLSASALDRDGRRCPAHIALKARPLLRPRVYEKPRYAPWETFPLGLVQAALDLVEYQDTAVEDAVVSVVSGSRSTVHAGVAVWVRHACDAYLQAAEWIADDLEVQDVALVPERLPRVVQYESAAERRMLTAWGRWYASPGGDVREFRRLRMGRAGERDAPSNDALAFVVAAGQRAEGNVYRDLPVSVVPDECEPSRVRVVEVVLASGVPPRVVVDASPADIRRAYRDRTRHLVTDIVFTDVRKPGSDCVGCKARSSCDALPHAPALLGIEGGGTHRRTWSVTTGRQYLICPAQAHLRELHLPAAAWSDGSAARRGRAVHQWLEAAHARHPARACVLADLPDADADDLGLAARIMTPEEYRDARPYLVSHLAACPMAGAVGDVVTEPTVAAYDPAAEVVVVAYPDLIREVDGRVVYREQKTTRMAAPGGEADEVFTRVPQLALAVRLIEHGVLGGDGTGTVELETMTPGAAEVLSFDVANPAVREAAARVIRRMTAGWHADTVFRPDPGPWCGTCPVGQWCPDRAPSDPKAPIVVDGVRIDPRTGEVLSVSGRVSDRAEAVSDDIADPDADDDPPPF</sequence>
<evidence type="ECO:0000256" key="4">
    <source>
        <dbReference type="SAM" id="MobiDB-lite"/>
    </source>
</evidence>
<dbReference type="Pfam" id="PF12705">
    <property type="entry name" value="PDDEXK_1"/>
    <property type="match status" value="1"/>
</dbReference>
<evidence type="ECO:0000256" key="1">
    <source>
        <dbReference type="ARBA" id="ARBA00022763"/>
    </source>
</evidence>
<dbReference type="AlphaFoldDB" id="A0A5S4HKD2"/>
<dbReference type="GO" id="GO:0006281">
    <property type="term" value="P:DNA repair"/>
    <property type="evidence" value="ECO:0007669"/>
    <property type="project" value="UniProtKB-KW"/>
</dbReference>
<dbReference type="RefSeq" id="WP_138633623.1">
    <property type="nucleotide sequence ID" value="NZ_JASWDG010000087.1"/>
</dbReference>
<keyword evidence="2" id="KW-0067">ATP-binding</keyword>
<keyword evidence="2" id="KW-0547">Nucleotide-binding</keyword>
<comment type="caution">
    <text evidence="6">The sequence shown here is derived from an EMBL/GenBank/DDBJ whole genome shotgun (WGS) entry which is preliminary data.</text>
</comment>
<keyword evidence="3" id="KW-0234">DNA repair</keyword>
<protein>
    <submittedName>
        <fullName evidence="6">PD-(D/E)XK nuclease family protein</fullName>
    </submittedName>
</protein>
<reference evidence="6 7" key="1">
    <citation type="submission" date="2019-05" db="EMBL/GenBank/DDBJ databases">
        <title>Draft genome sequence of Actinomadura geliboluensis A8036.</title>
        <authorList>
            <person name="Saricaoglu S."/>
            <person name="Isik K."/>
        </authorList>
    </citation>
    <scope>NUCLEOTIDE SEQUENCE [LARGE SCALE GENOMIC DNA]</scope>
    <source>
        <strain evidence="6 7">A8036</strain>
    </source>
</reference>
<evidence type="ECO:0000313" key="7">
    <source>
        <dbReference type="Proteomes" id="UP000305238"/>
    </source>
</evidence>
<organism evidence="6 7">
    <name type="scientific">Actinomadura geliboluensis</name>
    <dbReference type="NCBI Taxonomy" id="882440"/>
    <lineage>
        <taxon>Bacteria</taxon>
        <taxon>Bacillati</taxon>
        <taxon>Actinomycetota</taxon>
        <taxon>Actinomycetes</taxon>
        <taxon>Streptosporangiales</taxon>
        <taxon>Thermomonosporaceae</taxon>
        <taxon>Actinomadura</taxon>
    </lineage>
</organism>
<keyword evidence="2" id="KW-0347">Helicase</keyword>
<feature type="region of interest" description="Disordered" evidence="4">
    <location>
        <begin position="570"/>
        <end position="595"/>
    </location>
</feature>
<evidence type="ECO:0000256" key="3">
    <source>
        <dbReference type="ARBA" id="ARBA00023204"/>
    </source>
</evidence>
<feature type="compositionally biased region" description="Acidic residues" evidence="4">
    <location>
        <begin position="579"/>
        <end position="595"/>
    </location>
</feature>
<dbReference type="EMBL" id="VCKZ01000009">
    <property type="protein sequence ID" value="TMR41980.1"/>
    <property type="molecule type" value="Genomic_DNA"/>
</dbReference>
<evidence type="ECO:0000256" key="2">
    <source>
        <dbReference type="ARBA" id="ARBA00022806"/>
    </source>
</evidence>
<evidence type="ECO:0000313" key="6">
    <source>
        <dbReference type="EMBL" id="TMR41980.1"/>
    </source>
</evidence>
<evidence type="ECO:0000259" key="5">
    <source>
        <dbReference type="Pfam" id="PF12705"/>
    </source>
</evidence>
<feature type="domain" description="PD-(D/E)XK endonuclease-like" evidence="5">
    <location>
        <begin position="297"/>
        <end position="540"/>
    </location>
</feature>